<dbReference type="HOGENOM" id="CLU_028523_0_0_11"/>
<dbReference type="EC" id="4.99.1.12" evidence="2"/>
<dbReference type="KEGG" id="shi:Shel_26870"/>
<evidence type="ECO:0000313" key="4">
    <source>
        <dbReference type="EMBL" id="ACV23686.1"/>
    </source>
</evidence>
<feature type="region of interest" description="Disordered" evidence="3">
    <location>
        <begin position="173"/>
        <end position="201"/>
    </location>
</feature>
<dbReference type="Pfam" id="PF01969">
    <property type="entry name" value="Ni_insertion"/>
    <property type="match status" value="2"/>
</dbReference>
<dbReference type="eggNOG" id="COG1641">
    <property type="taxonomic scope" value="Bacteria"/>
</dbReference>
<proteinExistence type="inferred from homology"/>
<name>C7N3G3_SLAHD</name>
<dbReference type="AlphaFoldDB" id="C7N3G3"/>
<sequence>MSNMLYLECASGISGDMFVGAMLDLGADQAKLEAALASLPVDGYKIRISRVKKSALDACDFDVVLDAAHENHDHDMEYLHGHDHGHEHHHGHGHGHDHHHGHDHSDEPERVCRTCEGLSESSDFMAQLAAEQGYNDPCVVLHGHRAGTLEPAEPSDVEHMHVAAGEGDYTLSSPEHHHHHYDHDHEHGHGHHHHHHDHEHRSPADIDAIIDTGDLTDNARAIAKRIFAIIAKAEAKAHGVPVDQVHFHEVGAVDSIVDVVAAAVCVDDLGISECVVPALHEGKGTVRCQHGILPVPVPAVANIAADEGLAFTFMDLEGEFVTPTGAAIAAALRTRDALPARFTVDKVGIGAGKRTYEQPSILRAMLVHDAGDPQATLDKDMTPPFIWKLETEIDDCSGEQLAYALERLLAKGALEAHYAPVFMKKNRPAYQIEVLCREADIPKMENVLFKETTTIGIRRIPMERTPLPRTQKTVATPYGDIRVKEVALPDGTLRAYPEYDSVSEAARTQNAPYQDVYAAAYTAAK</sequence>
<gene>
    <name evidence="2" type="primary">larC</name>
    <name evidence="4" type="ordered locus">Shel_26870</name>
</gene>
<feature type="region of interest" description="Disordered" evidence="3">
    <location>
        <begin position="76"/>
        <end position="107"/>
    </location>
</feature>
<evidence type="ECO:0000313" key="5">
    <source>
        <dbReference type="Proteomes" id="UP000002026"/>
    </source>
</evidence>
<dbReference type="Gene3D" id="3.30.70.1380">
    <property type="entry name" value="Transcriptional regulatory protein pf0864 domain like"/>
    <property type="match status" value="1"/>
</dbReference>
<organism evidence="4 5">
    <name type="scientific">Slackia heliotrinireducens (strain ATCC 29202 / DSM 20476 / NCTC 11029 / RHS 1)</name>
    <name type="common">Peptococcus heliotrinreducens</name>
    <dbReference type="NCBI Taxonomy" id="471855"/>
    <lineage>
        <taxon>Bacteria</taxon>
        <taxon>Bacillati</taxon>
        <taxon>Actinomycetota</taxon>
        <taxon>Coriobacteriia</taxon>
        <taxon>Eggerthellales</taxon>
        <taxon>Eggerthellaceae</taxon>
        <taxon>Slackia</taxon>
    </lineage>
</organism>
<dbReference type="EMBL" id="CP001684">
    <property type="protein sequence ID" value="ACV23686.1"/>
    <property type="molecule type" value="Genomic_DNA"/>
</dbReference>
<dbReference type="HAMAP" id="MF_01074">
    <property type="entry name" value="LarC"/>
    <property type="match status" value="1"/>
</dbReference>
<reference evidence="4 5" key="1">
    <citation type="journal article" date="2009" name="Stand. Genomic Sci.">
        <title>Complete genome sequence of Slackia heliotrinireducens type strain (RHS 1).</title>
        <authorList>
            <person name="Pukall R."/>
            <person name="Lapidus A."/>
            <person name="Nolan M."/>
            <person name="Copeland A."/>
            <person name="Glavina Del Rio T."/>
            <person name="Lucas S."/>
            <person name="Chen F."/>
            <person name="Tice H."/>
            <person name="Cheng J.F."/>
            <person name="Chertkov O."/>
            <person name="Bruce D."/>
            <person name="Goodwin L."/>
            <person name="Kuske C."/>
            <person name="Brettin T."/>
            <person name="Detter J.C."/>
            <person name="Han C."/>
            <person name="Pitluck S."/>
            <person name="Pati A."/>
            <person name="Mavrommatis K."/>
            <person name="Ivanova N."/>
            <person name="Ovchinnikova G."/>
            <person name="Chen A."/>
            <person name="Palaniappan K."/>
            <person name="Schneider S."/>
            <person name="Rohde M."/>
            <person name="Chain P."/>
            <person name="D'haeseleer P."/>
            <person name="Goker M."/>
            <person name="Bristow J."/>
            <person name="Eisen J.A."/>
            <person name="Markowitz V."/>
            <person name="Kyrpides N.C."/>
            <person name="Klenk H.P."/>
            <person name="Hugenholtz P."/>
        </authorList>
    </citation>
    <scope>NUCLEOTIDE SEQUENCE [LARGE SCALE GENOMIC DNA]</scope>
    <source>
        <strain evidence="5">ATCC 29202 / DSM 20476 / NCTC 11029 / RHS 1</strain>
    </source>
</reference>
<comment type="function">
    <text evidence="2">Involved in the biosynthesis of a nickel-pincer cofactor ((SCS)Ni(II) pincer complex). Binds Ni(2+), and functions in nickel delivery to pyridinium-3,5-bisthiocarboxylic acid mononucleotide (P2TMN), to form the mature cofactor. Is thus probably required for the activation of nickel-pincer cofactor-dependent enzymes.</text>
</comment>
<evidence type="ECO:0000256" key="2">
    <source>
        <dbReference type="HAMAP-Rule" id="MF_01074"/>
    </source>
</evidence>
<dbReference type="STRING" id="471855.Shel_26870"/>
<dbReference type="RefSeq" id="WP_012799783.1">
    <property type="nucleotide sequence ID" value="NC_013165.1"/>
</dbReference>
<keyword evidence="1 2" id="KW-0533">Nickel</keyword>
<feature type="compositionally biased region" description="Basic and acidic residues" evidence="3">
    <location>
        <begin position="76"/>
        <end position="86"/>
    </location>
</feature>
<comment type="similarity">
    <text evidence="2">Belongs to the LarC family.</text>
</comment>
<dbReference type="GO" id="GO:0016151">
    <property type="term" value="F:nickel cation binding"/>
    <property type="evidence" value="ECO:0007669"/>
    <property type="project" value="UniProtKB-UniRule"/>
</dbReference>
<dbReference type="NCBIfam" id="TIGR00299">
    <property type="entry name" value="nickel pincer cofactor biosynthesis protein LarC"/>
    <property type="match status" value="1"/>
</dbReference>
<accession>C7N3G3</accession>
<dbReference type="GO" id="GO:0051604">
    <property type="term" value="P:protein maturation"/>
    <property type="evidence" value="ECO:0007669"/>
    <property type="project" value="UniProtKB-UniRule"/>
</dbReference>
<keyword evidence="2" id="KW-0456">Lyase</keyword>
<dbReference type="GO" id="GO:0016829">
    <property type="term" value="F:lyase activity"/>
    <property type="evidence" value="ECO:0007669"/>
    <property type="project" value="UniProtKB-UniRule"/>
</dbReference>
<dbReference type="PANTHER" id="PTHR36566">
    <property type="entry name" value="NICKEL INSERTION PROTEIN-RELATED"/>
    <property type="match status" value="1"/>
</dbReference>
<comment type="catalytic activity">
    <reaction evidence="2">
        <text>Ni(II)-pyridinium-3,5-bisthiocarboxylate mononucleotide = pyridinium-3,5-bisthiocarboxylate mononucleotide + Ni(2+)</text>
        <dbReference type="Rhea" id="RHEA:54784"/>
        <dbReference type="ChEBI" id="CHEBI:49786"/>
        <dbReference type="ChEBI" id="CHEBI:137372"/>
        <dbReference type="ChEBI" id="CHEBI:137373"/>
        <dbReference type="EC" id="4.99.1.12"/>
    </reaction>
</comment>
<feature type="compositionally biased region" description="Basic residues" evidence="3">
    <location>
        <begin position="188"/>
        <end position="198"/>
    </location>
</feature>
<dbReference type="Proteomes" id="UP000002026">
    <property type="component" value="Chromosome"/>
</dbReference>
<keyword evidence="5" id="KW-1185">Reference proteome</keyword>
<evidence type="ECO:0000256" key="1">
    <source>
        <dbReference type="ARBA" id="ARBA00022596"/>
    </source>
</evidence>
<feature type="compositionally biased region" description="Basic residues" evidence="3">
    <location>
        <begin position="87"/>
        <end position="102"/>
    </location>
</feature>
<protein>
    <recommendedName>
        <fullName evidence="2">Pyridinium-3,5-bisthiocarboxylic acid mononucleotide nickel insertion protein</fullName>
        <shortName evidence="2">P2TMN nickel insertion protein</shortName>
        <ecNumber evidence="2">4.99.1.12</ecNumber>
    </recommendedName>
    <alternativeName>
        <fullName evidence="2">Nickel-pincer cofactor biosynthesis protein LarC</fullName>
    </alternativeName>
</protein>
<dbReference type="InterPro" id="IPR002822">
    <property type="entry name" value="Ni_insertion"/>
</dbReference>
<evidence type="ECO:0000256" key="3">
    <source>
        <dbReference type="SAM" id="MobiDB-lite"/>
    </source>
</evidence>
<dbReference type="PANTHER" id="PTHR36566:SF1">
    <property type="entry name" value="PYRIDINIUM-3,5-BISTHIOCARBOXYLIC ACID MONONUCLEOTIDE NICKEL INSERTION PROTEIN"/>
    <property type="match status" value="1"/>
</dbReference>